<name>A0A2G5CH91_AQUCA</name>
<accession>A0A2G5CH91</accession>
<protein>
    <submittedName>
        <fullName evidence="1">Uncharacterized protein</fullName>
    </submittedName>
</protein>
<keyword evidence="2" id="KW-1185">Reference proteome</keyword>
<gene>
    <name evidence="1" type="ORF">AQUCO_05400013v1</name>
</gene>
<dbReference type="Proteomes" id="UP000230069">
    <property type="component" value="Unassembled WGS sequence"/>
</dbReference>
<sequence>MVTVPPNEHEKCYTKAGTLQTKQLEPGAFPRRCGFEVTRNLSTLIRKHTTDTICSCNERRHLLKTKDMSHFLTVIHIT</sequence>
<dbReference type="InParanoid" id="A0A2G5CH91"/>
<dbReference type="AlphaFoldDB" id="A0A2G5CH91"/>
<proteinExistence type="predicted"/>
<evidence type="ECO:0000313" key="1">
    <source>
        <dbReference type="EMBL" id="PIA30623.1"/>
    </source>
</evidence>
<dbReference type="EMBL" id="KZ305071">
    <property type="protein sequence ID" value="PIA30623.1"/>
    <property type="molecule type" value="Genomic_DNA"/>
</dbReference>
<reference evidence="1 2" key="1">
    <citation type="submission" date="2017-09" db="EMBL/GenBank/DDBJ databases">
        <title>WGS assembly of Aquilegia coerulea Goldsmith.</title>
        <authorList>
            <person name="Hodges S."/>
            <person name="Kramer E."/>
            <person name="Nordborg M."/>
            <person name="Tomkins J."/>
            <person name="Borevitz J."/>
            <person name="Derieg N."/>
            <person name="Yan J."/>
            <person name="Mihaltcheva S."/>
            <person name="Hayes R.D."/>
            <person name="Rokhsar D."/>
        </authorList>
    </citation>
    <scope>NUCLEOTIDE SEQUENCE [LARGE SCALE GENOMIC DNA]</scope>
    <source>
        <strain evidence="2">cv. Goldsmith</strain>
    </source>
</reference>
<organism evidence="1 2">
    <name type="scientific">Aquilegia coerulea</name>
    <name type="common">Rocky mountain columbine</name>
    <dbReference type="NCBI Taxonomy" id="218851"/>
    <lineage>
        <taxon>Eukaryota</taxon>
        <taxon>Viridiplantae</taxon>
        <taxon>Streptophyta</taxon>
        <taxon>Embryophyta</taxon>
        <taxon>Tracheophyta</taxon>
        <taxon>Spermatophyta</taxon>
        <taxon>Magnoliopsida</taxon>
        <taxon>Ranunculales</taxon>
        <taxon>Ranunculaceae</taxon>
        <taxon>Thalictroideae</taxon>
        <taxon>Aquilegia</taxon>
    </lineage>
</organism>
<evidence type="ECO:0000313" key="2">
    <source>
        <dbReference type="Proteomes" id="UP000230069"/>
    </source>
</evidence>